<proteinExistence type="predicted"/>
<evidence type="ECO:0000313" key="2">
    <source>
        <dbReference type="EMBL" id="QJA87750.1"/>
    </source>
</evidence>
<protein>
    <submittedName>
        <fullName evidence="2">Uncharacterized protein</fullName>
    </submittedName>
</protein>
<gene>
    <name evidence="1" type="ORF">MM415A02422_0011</name>
    <name evidence="2" type="ORF">MM415B02898_0007</name>
</gene>
<accession>A0A6M3L0H5</accession>
<evidence type="ECO:0000313" key="1">
    <source>
        <dbReference type="EMBL" id="QJA73254.1"/>
    </source>
</evidence>
<organism evidence="2">
    <name type="scientific">viral metagenome</name>
    <dbReference type="NCBI Taxonomy" id="1070528"/>
    <lineage>
        <taxon>unclassified sequences</taxon>
        <taxon>metagenomes</taxon>
        <taxon>organismal metagenomes</taxon>
    </lineage>
</organism>
<name>A0A6M3L0H5_9ZZZZ</name>
<dbReference type="EMBL" id="MT142013">
    <property type="protein sequence ID" value="QJA73254.1"/>
    <property type="molecule type" value="Genomic_DNA"/>
</dbReference>
<reference evidence="2" key="1">
    <citation type="submission" date="2020-03" db="EMBL/GenBank/DDBJ databases">
        <title>The deep terrestrial virosphere.</title>
        <authorList>
            <person name="Holmfeldt K."/>
            <person name="Nilsson E."/>
            <person name="Simone D."/>
            <person name="Lopez-Fernandez M."/>
            <person name="Wu X."/>
            <person name="de Brujin I."/>
            <person name="Lundin D."/>
            <person name="Andersson A."/>
            <person name="Bertilsson S."/>
            <person name="Dopson M."/>
        </authorList>
    </citation>
    <scope>NUCLEOTIDE SEQUENCE</scope>
    <source>
        <strain evidence="1">MM415A02422</strain>
        <strain evidence="2">MM415B02898</strain>
    </source>
</reference>
<dbReference type="EMBL" id="MT142730">
    <property type="protein sequence ID" value="QJA87750.1"/>
    <property type="molecule type" value="Genomic_DNA"/>
</dbReference>
<sequence>MKVICKNCGKPVPEDDAIRMSVADFKLWTGHKNEADIVSIFLDEHNIYTQICEECL</sequence>
<dbReference type="AlphaFoldDB" id="A0A6M3L0H5"/>